<gene>
    <name evidence="4" type="ORF">CQ006_03800</name>
</gene>
<evidence type="ECO:0000259" key="3">
    <source>
        <dbReference type="Pfam" id="PF13538"/>
    </source>
</evidence>
<reference evidence="4 5" key="1">
    <citation type="submission" date="2017-09" db="EMBL/GenBank/DDBJ databases">
        <title>Genomic, metabolic, and phenotypic characteristics of bacterial isolates from the natural microbiome of the model nematode Caenorhabditis elegans.</title>
        <authorList>
            <person name="Zimmermann J."/>
            <person name="Obeng N."/>
            <person name="Yang W."/>
            <person name="Obeng O."/>
            <person name="Kissoyan K."/>
            <person name="Pees B."/>
            <person name="Dirksen P."/>
            <person name="Hoppner M."/>
            <person name="Franke A."/>
            <person name="Rosenstiel P."/>
            <person name="Leippe M."/>
            <person name="Dierking K."/>
            <person name="Kaleta C."/>
            <person name="Schulenburg H."/>
        </authorList>
    </citation>
    <scope>NUCLEOTIDE SEQUENCE [LARGE SCALE GENOMIC DNA]</scope>
    <source>
        <strain evidence="4 5">MYb184</strain>
    </source>
</reference>
<dbReference type="InterPro" id="IPR000212">
    <property type="entry name" value="DNA_helicase_UvrD/REP"/>
</dbReference>
<evidence type="ECO:0000256" key="1">
    <source>
        <dbReference type="ARBA" id="ARBA00034923"/>
    </source>
</evidence>
<dbReference type="SUPFAM" id="SSF52540">
    <property type="entry name" value="P-loop containing nucleoside triphosphate hydrolases"/>
    <property type="match status" value="1"/>
</dbReference>
<protein>
    <recommendedName>
        <fullName evidence="1">DNA 3'-5' helicase II</fullName>
    </recommendedName>
</protein>
<dbReference type="RefSeq" id="WP_105228948.1">
    <property type="nucleotide sequence ID" value="NZ_PCQE01000003.1"/>
</dbReference>
<keyword evidence="4" id="KW-0067">ATP-binding</keyword>
<keyword evidence="4" id="KW-0347">Helicase</keyword>
<accession>A0A2S9E401</accession>
<dbReference type="Proteomes" id="UP000239458">
    <property type="component" value="Unassembled WGS sequence"/>
</dbReference>
<dbReference type="InterPro" id="IPR027417">
    <property type="entry name" value="P-loop_NTPase"/>
</dbReference>
<dbReference type="EMBL" id="PCQE01000003">
    <property type="protein sequence ID" value="PRC09586.1"/>
    <property type="molecule type" value="Genomic_DNA"/>
</dbReference>
<proteinExistence type="predicted"/>
<sequence length="718" mass="81329">MINIIWGSTKKPVSSQQLAEFFQNNPQYDGHLFIGYPIIGTPEGPYPIDAIWLSKESGLLLFNLIEGKNLENYEQAQDDSFNTLEAKLRNHKSLMRGRRLQIPPNVITFAPAIPAKEELLEEEYPICNAQSLHAFIDELPAFDNQDIFESVLAVIQSISTIRKGKRKRETSSTTSRGAILKNLEDSVANLDNLQGSAVIETVQGVQRIRGLAGSGKTIVLALKAAYLHAQHPEWKIAVTFNTRSLKGQFKRLINTFVIEHTNEEPDWDNLQIINAWGGPGGAQRNGMYYSFCQTHGIEFLDYQTAKNKYGRNREFEGACEKALKDASKLKPLYDVILIDEAQDFSPAFLKLCYEYLTRDKRLVYAYDELQSLSEKSLPSPEEIFGKNPDGSPRVRFEDPVPGKPKQDIILEKCYRNSRPVLTTAHALGFGIYRKADAKTGTGLIQMFDQSHLWKDVGYEVKDGKLEDGHQVRLARTEFSSPAFLEDHSEINDLVQFIKFDTIQEQATWLADAIQKNLMQDELNHDDIIVINPDPLTTRNDVSPARKLLFEKNINSHLAGVDTAQDVFFEGDEDSVVFTGIYRAKGNEAGMVYIINAQDCYYSFGSLARMRNMLFTAITRSKAWVRVLGIGPQMQSLIEEFNAVKENRFELAFRYPTDAERANLNIVNRDMSSETKGKVKQVQVNVATLLDDIDQGKVFLDDLPEDQLERLRALFNKDK</sequence>
<dbReference type="Pfam" id="PF13538">
    <property type="entry name" value="UvrD_C_2"/>
    <property type="match status" value="1"/>
</dbReference>
<dbReference type="PANTHER" id="PTHR11070">
    <property type="entry name" value="UVRD / RECB / PCRA DNA HELICASE FAMILY MEMBER"/>
    <property type="match status" value="1"/>
</dbReference>
<dbReference type="GO" id="GO:0000725">
    <property type="term" value="P:recombinational repair"/>
    <property type="evidence" value="ECO:0007669"/>
    <property type="project" value="TreeGrafter"/>
</dbReference>
<dbReference type="GO" id="GO:0003677">
    <property type="term" value="F:DNA binding"/>
    <property type="evidence" value="ECO:0007669"/>
    <property type="project" value="InterPro"/>
</dbReference>
<evidence type="ECO:0000313" key="4">
    <source>
        <dbReference type="EMBL" id="PRC09586.1"/>
    </source>
</evidence>
<name>A0A2S9E401_PSECE</name>
<feature type="region of interest" description="Disordered" evidence="2">
    <location>
        <begin position="378"/>
        <end position="401"/>
    </location>
</feature>
<dbReference type="GO" id="GO:0005524">
    <property type="term" value="F:ATP binding"/>
    <property type="evidence" value="ECO:0007669"/>
    <property type="project" value="InterPro"/>
</dbReference>
<comment type="caution">
    <text evidence="4">The sequence shown here is derived from an EMBL/GenBank/DDBJ whole genome shotgun (WGS) entry which is preliminary data.</text>
</comment>
<dbReference type="Gene3D" id="3.40.50.300">
    <property type="entry name" value="P-loop containing nucleotide triphosphate hydrolases"/>
    <property type="match status" value="2"/>
</dbReference>
<evidence type="ECO:0000256" key="2">
    <source>
        <dbReference type="SAM" id="MobiDB-lite"/>
    </source>
</evidence>
<organism evidence="4 5">
    <name type="scientific">Pseudomonas cedrina</name>
    <dbReference type="NCBI Taxonomy" id="651740"/>
    <lineage>
        <taxon>Bacteria</taxon>
        <taxon>Pseudomonadati</taxon>
        <taxon>Pseudomonadota</taxon>
        <taxon>Gammaproteobacteria</taxon>
        <taxon>Pseudomonadales</taxon>
        <taxon>Pseudomonadaceae</taxon>
        <taxon>Pseudomonas</taxon>
    </lineage>
</organism>
<dbReference type="PANTHER" id="PTHR11070:SF2">
    <property type="entry name" value="ATP-DEPENDENT DNA HELICASE SRS2"/>
    <property type="match status" value="1"/>
</dbReference>
<dbReference type="AlphaFoldDB" id="A0A2S9E401"/>
<feature type="domain" description="UvrD-like helicase C-terminal" evidence="3">
    <location>
        <begin position="578"/>
        <end position="626"/>
    </location>
</feature>
<keyword evidence="4" id="KW-0378">Hydrolase</keyword>
<dbReference type="GO" id="GO:0043138">
    <property type="term" value="F:3'-5' DNA helicase activity"/>
    <property type="evidence" value="ECO:0007669"/>
    <property type="project" value="TreeGrafter"/>
</dbReference>
<evidence type="ECO:0000313" key="5">
    <source>
        <dbReference type="Proteomes" id="UP000239458"/>
    </source>
</evidence>
<feature type="compositionally biased region" description="Basic and acidic residues" evidence="2">
    <location>
        <begin position="392"/>
        <end position="401"/>
    </location>
</feature>
<keyword evidence="4" id="KW-0547">Nucleotide-binding</keyword>
<dbReference type="InterPro" id="IPR027785">
    <property type="entry name" value="UvrD-like_helicase_C"/>
</dbReference>